<protein>
    <submittedName>
        <fullName evidence="7">Fimbrial protein</fullName>
    </submittedName>
</protein>
<dbReference type="InterPro" id="IPR000259">
    <property type="entry name" value="Adhesion_dom_fimbrial"/>
</dbReference>
<evidence type="ECO:0000313" key="7">
    <source>
        <dbReference type="EMBL" id="MBZ0057411.1"/>
    </source>
</evidence>
<dbReference type="PANTHER" id="PTHR33420:SF12">
    <property type="entry name" value="FIMBRIN-LIKE PROTEIN FIMI-RELATED"/>
    <property type="match status" value="1"/>
</dbReference>
<comment type="caution">
    <text evidence="7">The sequence shown here is derived from an EMBL/GenBank/DDBJ whole genome shotgun (WGS) entry which is preliminary data.</text>
</comment>
<dbReference type="Gene3D" id="2.60.40.3310">
    <property type="match status" value="1"/>
</dbReference>
<dbReference type="EMBL" id="JADMNK010000002">
    <property type="protein sequence ID" value="MBZ0057411.1"/>
    <property type="molecule type" value="Genomic_DNA"/>
</dbReference>
<proteinExistence type="inferred from homology"/>
<dbReference type="PANTHER" id="PTHR33420">
    <property type="entry name" value="FIMBRIAL SUBUNIT ELFA-RELATED"/>
    <property type="match status" value="1"/>
</dbReference>
<reference evidence="7 8" key="1">
    <citation type="submission" date="2020-11" db="EMBL/GenBank/DDBJ databases">
        <title>Draft Genome of Enterobacter sp. strain EMC7.</title>
        <authorList>
            <person name="Barman P."/>
            <person name="Sinha S."/>
            <person name="Sen S."/>
            <person name="Chakraborty R."/>
        </authorList>
    </citation>
    <scope>NUCLEOTIDE SEQUENCE [LARGE SCALE GENOMIC DNA]</scope>
    <source>
        <strain evidence="7 8">EMC7</strain>
    </source>
</reference>
<evidence type="ECO:0000256" key="1">
    <source>
        <dbReference type="ARBA" id="ARBA00004561"/>
    </source>
</evidence>
<sequence>MSIIRRLLILLGIVFPLYGYGCDYTTIGAPYSVNYGNIIVQRDVPVGQAISNEIYGSMALAYSCTATGNEGSTTGMKSGVLTYAFTSANGRRVYQTNLPGVGVSLGYYEKTTAGPNSFSGDTWLGADLFTASWSSNPNEVDASNFQPIIQFWKTGNITSGSVTGQLASFVAWTEQYRGGVAAPEIPVYAGTGSITQVACDITTPNLVFPLGDIPAGDFGDTVGTVPERGQNTQNLGLNCDSGANINVTLSGVQYPGFSDNSVLALSGQGSPGVADGVGVQLLYDGRPLVLNSTIALKQTTGGQESFAITARYYQTKTSVSTGIANASATLILTYQ</sequence>
<evidence type="ECO:0000259" key="6">
    <source>
        <dbReference type="Pfam" id="PF22003"/>
    </source>
</evidence>
<dbReference type="SUPFAM" id="SSF49401">
    <property type="entry name" value="Bacterial adhesins"/>
    <property type="match status" value="1"/>
</dbReference>
<evidence type="ECO:0000259" key="5">
    <source>
        <dbReference type="Pfam" id="PF00419"/>
    </source>
</evidence>
<evidence type="ECO:0000313" key="8">
    <source>
        <dbReference type="Proteomes" id="UP000706580"/>
    </source>
</evidence>
<evidence type="ECO:0000256" key="3">
    <source>
        <dbReference type="ARBA" id="ARBA00022729"/>
    </source>
</evidence>
<dbReference type="InterPro" id="IPR050263">
    <property type="entry name" value="Bact_Fimbrial_Adh_Pro"/>
</dbReference>
<dbReference type="Gene3D" id="2.60.40.1090">
    <property type="entry name" value="Fimbrial-type adhesion domain"/>
    <property type="match status" value="1"/>
</dbReference>
<evidence type="ECO:0000256" key="4">
    <source>
        <dbReference type="ARBA" id="ARBA00023263"/>
    </source>
</evidence>
<dbReference type="RefSeq" id="WP_223074203.1">
    <property type="nucleotide sequence ID" value="NZ_JADMNK010000002.1"/>
</dbReference>
<keyword evidence="3" id="KW-0732">Signal</keyword>
<feature type="domain" description="MrkD-like receptor binding" evidence="6">
    <location>
        <begin position="34"/>
        <end position="109"/>
    </location>
</feature>
<gene>
    <name evidence="7" type="ORF">ITX56_06185</name>
</gene>
<dbReference type="InterPro" id="IPR036937">
    <property type="entry name" value="Adhesion_dom_fimbrial_sf"/>
</dbReference>
<dbReference type="InterPro" id="IPR008966">
    <property type="entry name" value="Adhesion_dom_sf"/>
</dbReference>
<organism evidence="7 8">
    <name type="scientific">Leclercia barmai</name>
    <dbReference type="NCBI Taxonomy" id="2785629"/>
    <lineage>
        <taxon>Bacteria</taxon>
        <taxon>Pseudomonadati</taxon>
        <taxon>Pseudomonadota</taxon>
        <taxon>Gammaproteobacteria</taxon>
        <taxon>Enterobacterales</taxon>
        <taxon>Enterobacteriaceae</taxon>
        <taxon>Leclercia</taxon>
    </lineage>
</organism>
<dbReference type="Proteomes" id="UP000706580">
    <property type="component" value="Unassembled WGS sequence"/>
</dbReference>
<keyword evidence="8" id="KW-1185">Reference proteome</keyword>
<dbReference type="InterPro" id="IPR054160">
    <property type="entry name" value="MrkD_recept-bd"/>
</dbReference>
<feature type="domain" description="Fimbrial-type adhesion" evidence="5">
    <location>
        <begin position="191"/>
        <end position="335"/>
    </location>
</feature>
<dbReference type="Pfam" id="PF22003">
    <property type="entry name" value="MrkDrd"/>
    <property type="match status" value="1"/>
</dbReference>
<name>A0ABS7RVL4_9ENTR</name>
<dbReference type="Pfam" id="PF00419">
    <property type="entry name" value="Fimbrial"/>
    <property type="match status" value="1"/>
</dbReference>
<keyword evidence="4" id="KW-0281">Fimbrium</keyword>
<accession>A0ABS7RVL4</accession>
<evidence type="ECO:0000256" key="2">
    <source>
        <dbReference type="ARBA" id="ARBA00006671"/>
    </source>
</evidence>
<comment type="similarity">
    <text evidence="2">Belongs to the fimbrial protein family.</text>
</comment>
<comment type="subcellular location">
    <subcellularLocation>
        <location evidence="1">Fimbrium</location>
    </subcellularLocation>
</comment>